<dbReference type="InterPro" id="IPR016181">
    <property type="entry name" value="Acyl_CoA_acyltransferase"/>
</dbReference>
<dbReference type="RefSeq" id="WP_203987594.1">
    <property type="nucleotide sequence ID" value="NZ_BOPG01000006.1"/>
</dbReference>
<dbReference type="InterPro" id="IPR050832">
    <property type="entry name" value="Bact_Acetyltransf"/>
</dbReference>
<sequence>MIVVRPAEPVDYPAVARLTVDAYQADGQLNEAAASYANTLADVAARAEAGALLVAVDGGDVLGSVLFVEPGSQYAELSRAGEAEFRMLAVDPAAQGRGVGRTLVQACVDRARTTGCTALVICVRDFALPAQKLYQSLGFVRVPDLDWSPLPDVKLLALRLDVHQDHGGLV</sequence>
<proteinExistence type="predicted"/>
<dbReference type="GO" id="GO:0016747">
    <property type="term" value="F:acyltransferase activity, transferring groups other than amino-acyl groups"/>
    <property type="evidence" value="ECO:0007669"/>
    <property type="project" value="InterPro"/>
</dbReference>
<dbReference type="Gene3D" id="3.40.630.30">
    <property type="match status" value="1"/>
</dbReference>
<dbReference type="InterPro" id="IPR000182">
    <property type="entry name" value="GNAT_dom"/>
</dbReference>
<protein>
    <submittedName>
        <fullName evidence="4">N-acetyltransferase</fullName>
    </submittedName>
</protein>
<evidence type="ECO:0000259" key="3">
    <source>
        <dbReference type="PROSITE" id="PS51186"/>
    </source>
</evidence>
<feature type="domain" description="N-acetyltransferase" evidence="3">
    <location>
        <begin position="2"/>
        <end position="161"/>
    </location>
</feature>
<keyword evidence="2" id="KW-0012">Acyltransferase</keyword>
<name>A0A8J3YWV7_9ACTN</name>
<organism evidence="4 5">
    <name type="scientific">Virgisporangium aurantiacum</name>
    <dbReference type="NCBI Taxonomy" id="175570"/>
    <lineage>
        <taxon>Bacteria</taxon>
        <taxon>Bacillati</taxon>
        <taxon>Actinomycetota</taxon>
        <taxon>Actinomycetes</taxon>
        <taxon>Micromonosporales</taxon>
        <taxon>Micromonosporaceae</taxon>
        <taxon>Virgisporangium</taxon>
    </lineage>
</organism>
<evidence type="ECO:0000256" key="2">
    <source>
        <dbReference type="ARBA" id="ARBA00023315"/>
    </source>
</evidence>
<reference evidence="4" key="1">
    <citation type="submission" date="2021-01" db="EMBL/GenBank/DDBJ databases">
        <title>Whole genome shotgun sequence of Virgisporangium aurantiacum NBRC 16421.</title>
        <authorList>
            <person name="Komaki H."/>
            <person name="Tamura T."/>
        </authorList>
    </citation>
    <scope>NUCLEOTIDE SEQUENCE</scope>
    <source>
        <strain evidence="4">NBRC 16421</strain>
    </source>
</reference>
<dbReference type="EMBL" id="BOPG01000006">
    <property type="protein sequence ID" value="GIJ53434.1"/>
    <property type="molecule type" value="Genomic_DNA"/>
</dbReference>
<gene>
    <name evidence="4" type="ORF">Vau01_009500</name>
</gene>
<comment type="caution">
    <text evidence="4">The sequence shown here is derived from an EMBL/GenBank/DDBJ whole genome shotgun (WGS) entry which is preliminary data.</text>
</comment>
<dbReference type="SUPFAM" id="SSF55729">
    <property type="entry name" value="Acyl-CoA N-acyltransferases (Nat)"/>
    <property type="match status" value="1"/>
</dbReference>
<keyword evidence="5" id="KW-1185">Reference proteome</keyword>
<evidence type="ECO:0000313" key="4">
    <source>
        <dbReference type="EMBL" id="GIJ53434.1"/>
    </source>
</evidence>
<dbReference type="PROSITE" id="PS51186">
    <property type="entry name" value="GNAT"/>
    <property type="match status" value="1"/>
</dbReference>
<accession>A0A8J3YWV7</accession>
<dbReference type="Pfam" id="PF00583">
    <property type="entry name" value="Acetyltransf_1"/>
    <property type="match status" value="1"/>
</dbReference>
<evidence type="ECO:0000256" key="1">
    <source>
        <dbReference type="ARBA" id="ARBA00022679"/>
    </source>
</evidence>
<keyword evidence="1" id="KW-0808">Transferase</keyword>
<evidence type="ECO:0000313" key="5">
    <source>
        <dbReference type="Proteomes" id="UP000612585"/>
    </source>
</evidence>
<dbReference type="PANTHER" id="PTHR43877">
    <property type="entry name" value="AMINOALKYLPHOSPHONATE N-ACETYLTRANSFERASE-RELATED-RELATED"/>
    <property type="match status" value="1"/>
</dbReference>
<dbReference type="AlphaFoldDB" id="A0A8J3YWV7"/>
<dbReference type="CDD" id="cd04301">
    <property type="entry name" value="NAT_SF"/>
    <property type="match status" value="1"/>
</dbReference>
<dbReference type="Proteomes" id="UP000612585">
    <property type="component" value="Unassembled WGS sequence"/>
</dbReference>